<protein>
    <submittedName>
        <fullName evidence="1">Uncharacterized protein</fullName>
    </submittedName>
</protein>
<gene>
    <name evidence="1" type="ORF">IQ241_02035</name>
</gene>
<comment type="caution">
    <text evidence="1">The sequence shown here is derived from an EMBL/GenBank/DDBJ whole genome shotgun (WGS) entry which is preliminary data.</text>
</comment>
<name>A0A8J7ATB7_9CYAN</name>
<dbReference type="AlphaFoldDB" id="A0A8J7ATB7"/>
<dbReference type="Proteomes" id="UP000636505">
    <property type="component" value="Unassembled WGS sequence"/>
</dbReference>
<evidence type="ECO:0000313" key="2">
    <source>
        <dbReference type="Proteomes" id="UP000636505"/>
    </source>
</evidence>
<reference evidence="1" key="1">
    <citation type="submission" date="2020-10" db="EMBL/GenBank/DDBJ databases">
        <authorList>
            <person name="Castelo-Branco R."/>
            <person name="Eusebio N."/>
            <person name="Adriana R."/>
            <person name="Vieira A."/>
            <person name="Brugerolle De Fraissinette N."/>
            <person name="Rezende De Castro R."/>
            <person name="Schneider M.P."/>
            <person name="Vasconcelos V."/>
            <person name="Leao P.N."/>
        </authorList>
    </citation>
    <scope>NUCLEOTIDE SEQUENCE</scope>
    <source>
        <strain evidence="1">LEGE 07310</strain>
    </source>
</reference>
<organism evidence="1 2">
    <name type="scientific">Vasconcelosia minhoensis LEGE 07310</name>
    <dbReference type="NCBI Taxonomy" id="915328"/>
    <lineage>
        <taxon>Bacteria</taxon>
        <taxon>Bacillati</taxon>
        <taxon>Cyanobacteriota</taxon>
        <taxon>Cyanophyceae</taxon>
        <taxon>Nodosilineales</taxon>
        <taxon>Cymatolegaceae</taxon>
        <taxon>Vasconcelosia</taxon>
        <taxon>Vasconcelosia minhoensis</taxon>
    </lineage>
</organism>
<keyword evidence="2" id="KW-1185">Reference proteome</keyword>
<accession>A0A8J7ATB7</accession>
<dbReference type="RefSeq" id="WP_193904742.1">
    <property type="nucleotide sequence ID" value="NZ_JADEXG010000003.1"/>
</dbReference>
<evidence type="ECO:0000313" key="1">
    <source>
        <dbReference type="EMBL" id="MBE9076083.1"/>
    </source>
</evidence>
<proteinExistence type="predicted"/>
<sequence length="67" mass="7184">MADESIMLQGIPLPATITVTRQDEGLLDVAAESTQAGMLEISLTPEPALDDTQGVIRIREDGQVFTN</sequence>
<dbReference type="EMBL" id="JADEXG010000003">
    <property type="protein sequence ID" value="MBE9076083.1"/>
    <property type="molecule type" value="Genomic_DNA"/>
</dbReference>